<dbReference type="CDD" id="cd24142">
    <property type="entry name" value="ACL4-like"/>
    <property type="match status" value="1"/>
</dbReference>
<dbReference type="EMBL" id="JAPMOS010000011">
    <property type="protein sequence ID" value="KAJ4460821.1"/>
    <property type="molecule type" value="Genomic_DNA"/>
</dbReference>
<evidence type="ECO:0000313" key="3">
    <source>
        <dbReference type="Proteomes" id="UP001141327"/>
    </source>
</evidence>
<dbReference type="SUPFAM" id="SSF48452">
    <property type="entry name" value="TPR-like"/>
    <property type="match status" value="2"/>
</dbReference>
<comment type="caution">
    <text evidence="2">The sequence shown here is derived from an EMBL/GenBank/DDBJ whole genome shotgun (WGS) entry which is preliminary data.</text>
</comment>
<dbReference type="Proteomes" id="UP001141327">
    <property type="component" value="Unassembled WGS sequence"/>
</dbReference>
<gene>
    <name evidence="2" type="ORF">PAPYR_3077</name>
</gene>
<name>A0ABQ8UQU7_9EUKA</name>
<dbReference type="InterPro" id="IPR011990">
    <property type="entry name" value="TPR-like_helical_dom_sf"/>
</dbReference>
<evidence type="ECO:0000313" key="2">
    <source>
        <dbReference type="EMBL" id="KAJ4460821.1"/>
    </source>
</evidence>
<protein>
    <submittedName>
        <fullName evidence="2">Tetratricopeptide TPR1</fullName>
    </submittedName>
</protein>
<accession>A0ABQ8UQU7</accession>
<reference evidence="2" key="1">
    <citation type="journal article" date="2022" name="bioRxiv">
        <title>Genomics of Preaxostyla Flagellates Illuminates Evolutionary Transitions and the Path Towards Mitochondrial Loss.</title>
        <authorList>
            <person name="Novak L.V.F."/>
            <person name="Treitli S.C."/>
            <person name="Pyrih J."/>
            <person name="Halakuc P."/>
            <person name="Pipaliya S.V."/>
            <person name="Vacek V."/>
            <person name="Brzon O."/>
            <person name="Soukal P."/>
            <person name="Eme L."/>
            <person name="Dacks J.B."/>
            <person name="Karnkowska A."/>
            <person name="Elias M."/>
            <person name="Hampl V."/>
        </authorList>
    </citation>
    <scope>NUCLEOTIDE SEQUENCE</scope>
    <source>
        <strain evidence="2">RCP-MX</strain>
    </source>
</reference>
<feature type="compositionally biased region" description="Low complexity" evidence="1">
    <location>
        <begin position="355"/>
        <end position="380"/>
    </location>
</feature>
<dbReference type="Gene3D" id="1.25.40.10">
    <property type="entry name" value="Tetratricopeptide repeat domain"/>
    <property type="match status" value="1"/>
</dbReference>
<feature type="region of interest" description="Disordered" evidence="1">
    <location>
        <begin position="313"/>
        <end position="394"/>
    </location>
</feature>
<feature type="compositionally biased region" description="Acidic residues" evidence="1">
    <location>
        <begin position="335"/>
        <end position="351"/>
    </location>
</feature>
<sequence length="394" mass="43385">MPPKKKGAKGGVKSTTKKVRNLGTQIREALDMAVQDPLSALPELQRLVLIAPDNVDLLDTLGEILSEVDPDQAKNYIRHSIELDEGHNPCKFLNIATMCRGQEAIQYFSKGVELLMAERANVAQGLEIGNLPSIDQDIVSAYVSWAEVYMTDLGEQPDSIANCEATLQKAAEINPQAPEVLFALAHLRIGQGRREEAHAALMQSVGQWLPLIPESDFDPEQLDEESLPPLDVLLKSGRLLVELEEFPTAERVLNFLYHYQDEDFEVLLLLGLVNQRLGRLGPAAQFARKAQLIYEQEPDPEFEHHKPVLDRLAAEVGPPPPEDPEPEPPTGNLEGGDESEEEEEEEEEEDAAAMPLATQPAQGAPTAAHPTTSGRRGAVAVEEEEEDDLAQRGR</sequence>
<organism evidence="2 3">
    <name type="scientific">Paratrimastix pyriformis</name>
    <dbReference type="NCBI Taxonomy" id="342808"/>
    <lineage>
        <taxon>Eukaryota</taxon>
        <taxon>Metamonada</taxon>
        <taxon>Preaxostyla</taxon>
        <taxon>Paratrimastigidae</taxon>
        <taxon>Paratrimastix</taxon>
    </lineage>
</organism>
<evidence type="ECO:0000256" key="1">
    <source>
        <dbReference type="SAM" id="MobiDB-lite"/>
    </source>
</evidence>
<proteinExistence type="predicted"/>
<keyword evidence="3" id="KW-1185">Reference proteome</keyword>